<dbReference type="RefSeq" id="WP_386432882.1">
    <property type="nucleotide sequence ID" value="NZ_JBHSBB010000014.1"/>
</dbReference>
<accession>A0ABV8HXI9</accession>
<sequence length="51" mass="5243">MNAAALAVFLLLMLGAFLGLARVDRRALPPALGTAALLIVAAAYVAFLFAL</sequence>
<gene>
    <name evidence="2" type="ORF">ACFO3J_24235</name>
</gene>
<dbReference type="Proteomes" id="UP001595765">
    <property type="component" value="Unassembled WGS sequence"/>
</dbReference>
<keyword evidence="3" id="KW-1185">Reference proteome</keyword>
<evidence type="ECO:0000313" key="2">
    <source>
        <dbReference type="EMBL" id="MFC4034561.1"/>
    </source>
</evidence>
<evidence type="ECO:0000256" key="1">
    <source>
        <dbReference type="SAM" id="Phobius"/>
    </source>
</evidence>
<feature type="transmembrane region" description="Helical" evidence="1">
    <location>
        <begin position="31"/>
        <end position="50"/>
    </location>
</feature>
<keyword evidence="1" id="KW-0472">Membrane</keyword>
<name>A0ABV8HXI9_9ACTN</name>
<proteinExistence type="predicted"/>
<protein>
    <recommendedName>
        <fullName evidence="4">Secreted protein</fullName>
    </recommendedName>
</protein>
<keyword evidence="1" id="KW-1133">Transmembrane helix</keyword>
<evidence type="ECO:0008006" key="4">
    <source>
        <dbReference type="Google" id="ProtNLM"/>
    </source>
</evidence>
<organism evidence="2 3">
    <name type="scientific">Streptomyces polygonati</name>
    <dbReference type="NCBI Taxonomy" id="1617087"/>
    <lineage>
        <taxon>Bacteria</taxon>
        <taxon>Bacillati</taxon>
        <taxon>Actinomycetota</taxon>
        <taxon>Actinomycetes</taxon>
        <taxon>Kitasatosporales</taxon>
        <taxon>Streptomycetaceae</taxon>
        <taxon>Streptomyces</taxon>
    </lineage>
</organism>
<evidence type="ECO:0000313" key="3">
    <source>
        <dbReference type="Proteomes" id="UP001595765"/>
    </source>
</evidence>
<comment type="caution">
    <text evidence="2">The sequence shown here is derived from an EMBL/GenBank/DDBJ whole genome shotgun (WGS) entry which is preliminary data.</text>
</comment>
<keyword evidence="1" id="KW-0812">Transmembrane</keyword>
<reference evidence="3" key="1">
    <citation type="journal article" date="2019" name="Int. J. Syst. Evol. Microbiol.">
        <title>The Global Catalogue of Microorganisms (GCM) 10K type strain sequencing project: providing services to taxonomists for standard genome sequencing and annotation.</title>
        <authorList>
            <consortium name="The Broad Institute Genomics Platform"/>
            <consortium name="The Broad Institute Genome Sequencing Center for Infectious Disease"/>
            <person name="Wu L."/>
            <person name="Ma J."/>
        </authorList>
    </citation>
    <scope>NUCLEOTIDE SEQUENCE [LARGE SCALE GENOMIC DNA]</scope>
    <source>
        <strain evidence="3">CGMCC 4.7237</strain>
    </source>
</reference>
<dbReference type="EMBL" id="JBHSBB010000014">
    <property type="protein sequence ID" value="MFC4034561.1"/>
    <property type="molecule type" value="Genomic_DNA"/>
</dbReference>